<gene>
    <name evidence="10" type="ORF">JK360_11405</name>
</gene>
<feature type="domain" description="PPM-type phosphatase" evidence="9">
    <location>
        <begin position="541"/>
        <end position="762"/>
    </location>
</feature>
<dbReference type="InterPro" id="IPR003594">
    <property type="entry name" value="HATPase_dom"/>
</dbReference>
<reference evidence="10 11" key="1">
    <citation type="submission" date="2021-01" db="EMBL/GenBank/DDBJ databases">
        <title>WGS of actinomycetes isolated from Thailand.</title>
        <authorList>
            <person name="Thawai C."/>
        </authorList>
    </citation>
    <scope>NUCLEOTIDE SEQUENCE [LARGE SCALE GENOMIC DNA]</scope>
    <source>
        <strain evidence="10 11">CH9-7</strain>
    </source>
</reference>
<dbReference type="SUPFAM" id="SSF55781">
    <property type="entry name" value="GAF domain-like"/>
    <property type="match status" value="1"/>
</dbReference>
<keyword evidence="4" id="KW-0378">Hydrolase</keyword>
<feature type="transmembrane region" description="Helical" evidence="7">
    <location>
        <begin position="196"/>
        <end position="217"/>
    </location>
</feature>
<dbReference type="Pfam" id="PF13581">
    <property type="entry name" value="HATPase_c_2"/>
    <property type="match status" value="1"/>
</dbReference>
<feature type="transmembrane region" description="Helical" evidence="7">
    <location>
        <begin position="34"/>
        <end position="56"/>
    </location>
</feature>
<comment type="caution">
    <text evidence="10">The sequence shown here is derived from an EMBL/GenBank/DDBJ whole genome shotgun (WGS) entry which is preliminary data.</text>
</comment>
<dbReference type="Gene3D" id="3.30.565.10">
    <property type="entry name" value="Histidine kinase-like ATPase, C-terminal domain"/>
    <property type="match status" value="1"/>
</dbReference>
<evidence type="ECO:0000256" key="3">
    <source>
        <dbReference type="ARBA" id="ARBA00022692"/>
    </source>
</evidence>
<dbReference type="Gene3D" id="3.30.450.20">
    <property type="entry name" value="PAS domain"/>
    <property type="match status" value="2"/>
</dbReference>
<feature type="domain" description="PAS" evidence="8">
    <location>
        <begin position="238"/>
        <end position="303"/>
    </location>
</feature>
<dbReference type="InterPro" id="IPR033463">
    <property type="entry name" value="sCache_3"/>
</dbReference>
<keyword evidence="11" id="KW-1185">Reference proteome</keyword>
<evidence type="ECO:0000313" key="11">
    <source>
        <dbReference type="Proteomes" id="UP000629371"/>
    </source>
</evidence>
<evidence type="ECO:0000256" key="4">
    <source>
        <dbReference type="ARBA" id="ARBA00022801"/>
    </source>
</evidence>
<dbReference type="InterPro" id="IPR001932">
    <property type="entry name" value="PPM-type_phosphatase-like_dom"/>
</dbReference>
<dbReference type="PANTHER" id="PTHR43156">
    <property type="entry name" value="STAGE II SPORULATION PROTEIN E-RELATED"/>
    <property type="match status" value="1"/>
</dbReference>
<dbReference type="SUPFAM" id="SSF81606">
    <property type="entry name" value="PP2C-like"/>
    <property type="match status" value="1"/>
</dbReference>
<evidence type="ECO:0000259" key="9">
    <source>
        <dbReference type="SMART" id="SM00331"/>
    </source>
</evidence>
<dbReference type="InterPro" id="IPR036890">
    <property type="entry name" value="HATPase_C_sf"/>
</dbReference>
<protein>
    <submittedName>
        <fullName evidence="10">SpoIIE family protein phosphatase</fullName>
    </submittedName>
</protein>
<proteinExistence type="predicted"/>
<keyword evidence="6 7" id="KW-0472">Membrane</keyword>
<dbReference type="SMART" id="SM00331">
    <property type="entry name" value="PP2C_SIG"/>
    <property type="match status" value="1"/>
</dbReference>
<dbReference type="PANTHER" id="PTHR43156:SF2">
    <property type="entry name" value="STAGE II SPORULATION PROTEIN E"/>
    <property type="match status" value="1"/>
</dbReference>
<dbReference type="SUPFAM" id="SSF103190">
    <property type="entry name" value="Sensory domain-like"/>
    <property type="match status" value="1"/>
</dbReference>
<dbReference type="Gene3D" id="3.60.40.10">
    <property type="entry name" value="PPM-type phosphatase domain"/>
    <property type="match status" value="1"/>
</dbReference>
<dbReference type="Pfam" id="PF17203">
    <property type="entry name" value="sCache_3_2"/>
    <property type="match status" value="1"/>
</dbReference>
<keyword evidence="2" id="KW-1003">Cell membrane</keyword>
<dbReference type="CDD" id="cd16936">
    <property type="entry name" value="HATPase_RsbW-like"/>
    <property type="match status" value="1"/>
</dbReference>
<evidence type="ECO:0000256" key="2">
    <source>
        <dbReference type="ARBA" id="ARBA00022475"/>
    </source>
</evidence>
<evidence type="ECO:0000256" key="6">
    <source>
        <dbReference type="ARBA" id="ARBA00023136"/>
    </source>
</evidence>
<evidence type="ECO:0000259" key="8">
    <source>
        <dbReference type="SMART" id="SM00091"/>
    </source>
</evidence>
<dbReference type="Gene3D" id="3.30.450.40">
    <property type="match status" value="1"/>
</dbReference>
<accession>A0ABS1MQF1</accession>
<dbReference type="InterPro" id="IPR029016">
    <property type="entry name" value="GAF-like_dom_sf"/>
</dbReference>
<dbReference type="InterPro" id="IPR052016">
    <property type="entry name" value="Bact_Sigma-Reg"/>
</dbReference>
<evidence type="ECO:0000313" key="10">
    <source>
        <dbReference type="EMBL" id="MBL1090000.1"/>
    </source>
</evidence>
<keyword evidence="5 7" id="KW-1133">Transmembrane helix</keyword>
<dbReference type="InterPro" id="IPR000014">
    <property type="entry name" value="PAS"/>
</dbReference>
<evidence type="ECO:0000256" key="1">
    <source>
        <dbReference type="ARBA" id="ARBA00004651"/>
    </source>
</evidence>
<dbReference type="SMART" id="SM00091">
    <property type="entry name" value="PAS"/>
    <property type="match status" value="1"/>
</dbReference>
<evidence type="ECO:0000256" key="5">
    <source>
        <dbReference type="ARBA" id="ARBA00022989"/>
    </source>
</evidence>
<sequence>MWLKNGQIWLRRVRTAFARRAEDPRHGTGGRSSVAAQVFVLMSAIVIVLIAAAGAVQVVRARRESEQAAGARSLGVAVAFAHAPGTAAALRSPDPTAVLQPRAQATRRDSGVDFVAVLSPTGIRYTDPMPELIGHPASGDWARALHGESFTEKFTGAPRDAIRAVVPVTDARGVVVGVVTAGVQITTVSEAVNRELPLLGGAVAAALALAVGGAAVVSRRLRRQTHGLGPAEVTRMYEHHDAVLHAVREGVLIVGPDRRLLLVNDEARRLLELPRGAEQGDVRELGLEAEFAGLLASCREATDEVHRVHDRLLAASCRPTGPHGGSVVTLRDTTELRAVTGRAEVARERLQLLYDASLLIGTTLDVTHTAEELTRVATPRFADAVTVDVPEWVLRGEEPGAQAPGEMRRAAVARAPEVAAVPPETVAFVRSETDPQVLLVPDLEVASGWRSRAPELARTLLRSGFRSLITASLRTGDAELGVVHFWRTGGRAPFEGDDRSAATELVARAALSIDNARRYTREHATAVALQRSLLPRDLPSQDAVQVAHRYLPARAGVGGDWFDVIPLAGERVALVVGDVVGHGLHAAATMGRLRTAIHNFAGLDMPPDELLSHLDELVDRIDRDETADSEATTVTGTTVLYAVYDSVSGQCTMARAGHPPPALIFPDGTVTLPDVPAGPPLGLTQLPFESSEHHLPEGTRIVLYTDGLIRSRDRSLDTGLTLLRRALTGAGDRNVDRICEDACHTLLPAEQEDDIVLLVARTRRLPAAQVAHWDVPHEPSAVAPVRTAVSEKLAEWGLAETAFTTELILSELVTNAIRYGTPPVAVRLLRDRTLTCEVFDGSSTAPHLRYAATTDEGGRGLYLVAHLADRWGTRYTPEGKIIWTEQHIR</sequence>
<dbReference type="EMBL" id="JAERRI010000005">
    <property type="protein sequence ID" value="MBL1090000.1"/>
    <property type="molecule type" value="Genomic_DNA"/>
</dbReference>
<name>A0ABS1MQF1_9ACTN</name>
<dbReference type="InterPro" id="IPR029151">
    <property type="entry name" value="Sensor-like_sf"/>
</dbReference>
<keyword evidence="3 7" id="KW-0812">Transmembrane</keyword>
<dbReference type="Proteomes" id="UP000629371">
    <property type="component" value="Unassembled WGS sequence"/>
</dbReference>
<dbReference type="SUPFAM" id="SSF55874">
    <property type="entry name" value="ATPase domain of HSP90 chaperone/DNA topoisomerase II/histidine kinase"/>
    <property type="match status" value="1"/>
</dbReference>
<dbReference type="Pfam" id="PF07228">
    <property type="entry name" value="SpoIIE"/>
    <property type="match status" value="1"/>
</dbReference>
<evidence type="ECO:0000256" key="7">
    <source>
        <dbReference type="SAM" id="Phobius"/>
    </source>
</evidence>
<comment type="subcellular location">
    <subcellularLocation>
        <location evidence="1">Cell membrane</location>
        <topology evidence="1">Multi-pass membrane protein</topology>
    </subcellularLocation>
</comment>
<dbReference type="InterPro" id="IPR036457">
    <property type="entry name" value="PPM-type-like_dom_sf"/>
</dbReference>
<organism evidence="10 11">
    <name type="scientific">Streptomyces siderophoricus</name>
    <dbReference type="NCBI Taxonomy" id="2802281"/>
    <lineage>
        <taxon>Bacteria</taxon>
        <taxon>Bacillati</taxon>
        <taxon>Actinomycetota</taxon>
        <taxon>Actinomycetes</taxon>
        <taxon>Kitasatosporales</taxon>
        <taxon>Streptomycetaceae</taxon>
        <taxon>Streptomyces</taxon>
    </lineage>
</organism>